<dbReference type="Proteomes" id="UP000078287">
    <property type="component" value="Unassembled WGS sequence"/>
</dbReference>
<dbReference type="InterPro" id="IPR036291">
    <property type="entry name" value="NAD(P)-bd_dom_sf"/>
</dbReference>
<feature type="active site" description="Proton donor/acceptor" evidence="5">
    <location>
        <position position="150"/>
    </location>
</feature>
<comment type="pathway">
    <text evidence="5">Nucleotide-sugar biosynthesis; GDP-L-fucose biosynthesis via de novo pathway; GDP-L-fucose from GDP-alpha-D-mannose: step 2/2.</text>
</comment>
<dbReference type="PANTHER" id="PTHR43238:SF1">
    <property type="entry name" value="GDP-L-FUCOSE SYNTHASE"/>
    <property type="match status" value="1"/>
</dbReference>
<feature type="binding site" evidence="5">
    <location>
        <position position="201"/>
    </location>
    <ligand>
        <name>substrate</name>
    </ligand>
</feature>
<dbReference type="CDD" id="cd05239">
    <property type="entry name" value="GDP_FS_SDR_e"/>
    <property type="match status" value="1"/>
</dbReference>
<dbReference type="UniPathway" id="UPA00128">
    <property type="reaction ID" value="UER00191"/>
</dbReference>
<evidence type="ECO:0000256" key="2">
    <source>
        <dbReference type="ARBA" id="ARBA00022857"/>
    </source>
</evidence>
<dbReference type="GO" id="GO:0070401">
    <property type="term" value="F:NADP+ binding"/>
    <property type="evidence" value="ECO:0007669"/>
    <property type="project" value="UniProtKB-UniRule"/>
</dbReference>
<dbReference type="STRING" id="1707952.A6A03_04915"/>
<feature type="binding site" evidence="5">
    <location>
        <begin position="24"/>
        <end position="30"/>
    </location>
    <ligand>
        <name>NADP(+)</name>
        <dbReference type="ChEBI" id="CHEBI:58349"/>
    </ligand>
</feature>
<dbReference type="GO" id="GO:0042351">
    <property type="term" value="P:'de novo' GDP-L-fucose biosynthetic process"/>
    <property type="evidence" value="ECO:0007669"/>
    <property type="project" value="UniProtKB-UniRule"/>
</dbReference>
<gene>
    <name evidence="5" type="primary">fcl</name>
    <name evidence="7" type="ORF">A6A03_04915</name>
</gene>
<feature type="site" description="Important for catalytic activity" evidence="5">
    <location>
        <position position="121"/>
    </location>
</feature>
<name>A0A178LVG1_9CHLR</name>
<dbReference type="Gene3D" id="3.40.50.720">
    <property type="entry name" value="NAD(P)-binding Rossmann-like Domain"/>
    <property type="match status" value="1"/>
</dbReference>
<feature type="binding site" evidence="5">
    <location>
        <position position="193"/>
    </location>
    <ligand>
        <name>NADP(+)</name>
        <dbReference type="ChEBI" id="CHEBI:58349"/>
    </ligand>
</feature>
<keyword evidence="4 5" id="KW-0413">Isomerase</keyword>
<feature type="binding site" evidence="5">
    <location>
        <begin position="177"/>
        <end position="180"/>
    </location>
    <ligand>
        <name>NADP(+)</name>
        <dbReference type="ChEBI" id="CHEBI:58349"/>
    </ligand>
</feature>
<dbReference type="InterPro" id="IPR028614">
    <property type="entry name" value="GDP_fucose/colitose_synth"/>
</dbReference>
<dbReference type="AlphaFoldDB" id="A0A178LVG1"/>
<evidence type="ECO:0000256" key="4">
    <source>
        <dbReference type="ARBA" id="ARBA00023235"/>
    </source>
</evidence>
<feature type="binding site" evidence="5">
    <location>
        <position position="223"/>
    </location>
    <ligand>
        <name>substrate</name>
    </ligand>
</feature>
<dbReference type="InterPro" id="IPR001509">
    <property type="entry name" value="Epimerase_deHydtase"/>
</dbReference>
<evidence type="ECO:0000313" key="8">
    <source>
        <dbReference type="Proteomes" id="UP000078287"/>
    </source>
</evidence>
<comment type="caution">
    <text evidence="7">The sequence shown here is derived from an EMBL/GenBank/DDBJ whole genome shotgun (WGS) entry which is preliminary data.</text>
</comment>
<sequence length="335" mass="37855">MQLDTQRWPDSRQFWQDKCVVVTGGAGFLGSYVVEKLHERGAREVFVPRSRDYDLRHVDAIRQLLLDARPDIVIHMAARVGGIGANRDHPAEFFYDNLMMGVQLLHESWQFGVGKFVTIGTVCAYPKYTPVPFKEDDLWNGYPEETNAPYGLAKKMLLVQGEAYRQQYGFNSIFLLPVNLYGPRDNFDLATSHVIPALIRKCIEAAERGADEIVVWGDGSPTREFIYAADAAEGILLATERYNDPDPVNIGSSYEISIRDLVTLIAELTGFRGRIVWDTSKPNGQPRRKLDVSRAWERFGFRAETTFTEGLRATIEWYRANREPAIAMRAVGGAT</sequence>
<comment type="catalytic activity">
    <reaction evidence="5">
        <text>GDP-beta-L-fucose + NADP(+) = GDP-4-dehydro-alpha-D-rhamnose + NADPH + H(+)</text>
        <dbReference type="Rhea" id="RHEA:18885"/>
        <dbReference type="ChEBI" id="CHEBI:15378"/>
        <dbReference type="ChEBI" id="CHEBI:57273"/>
        <dbReference type="ChEBI" id="CHEBI:57783"/>
        <dbReference type="ChEBI" id="CHEBI:57964"/>
        <dbReference type="ChEBI" id="CHEBI:58349"/>
        <dbReference type="EC" id="1.1.1.271"/>
    </reaction>
</comment>
<evidence type="ECO:0000256" key="3">
    <source>
        <dbReference type="ARBA" id="ARBA00023002"/>
    </source>
</evidence>
<feature type="domain" description="NAD-dependent epimerase/dehydratase" evidence="6">
    <location>
        <begin position="20"/>
        <end position="251"/>
    </location>
</feature>
<keyword evidence="8" id="KW-1185">Reference proteome</keyword>
<accession>A0A178LVG1</accession>
<dbReference type="PANTHER" id="PTHR43238">
    <property type="entry name" value="GDP-L-FUCOSE SYNTHASE"/>
    <property type="match status" value="1"/>
</dbReference>
<comment type="caution">
    <text evidence="5">Lacks conserved residue(s) required for the propagation of feature annotation.</text>
</comment>
<protein>
    <recommendedName>
        <fullName evidence="5">GDP-L-fucose synthase</fullName>
        <ecNumber evidence="5">1.1.1.271</ecNumber>
    </recommendedName>
    <alternativeName>
        <fullName evidence="5">GDP-4-keto-6-deoxy-D-mannose-3,5-epimerase-4-reductase</fullName>
    </alternativeName>
</protein>
<organism evidence="7 8">
    <name type="scientific">Chloroflexus islandicus</name>
    <dbReference type="NCBI Taxonomy" id="1707952"/>
    <lineage>
        <taxon>Bacteria</taxon>
        <taxon>Bacillati</taxon>
        <taxon>Chloroflexota</taxon>
        <taxon>Chloroflexia</taxon>
        <taxon>Chloroflexales</taxon>
        <taxon>Chloroflexineae</taxon>
        <taxon>Chloroflexaceae</taxon>
        <taxon>Chloroflexus</taxon>
    </lineage>
</organism>
<dbReference type="HAMAP" id="MF_00956">
    <property type="entry name" value="GDP_fucose_synth"/>
    <property type="match status" value="1"/>
</dbReference>
<dbReference type="OrthoDB" id="9803061at2"/>
<dbReference type="GO" id="GO:0050577">
    <property type="term" value="F:GDP-L-fucose synthase activity"/>
    <property type="evidence" value="ECO:0007669"/>
    <property type="project" value="UniProtKB-UniRule"/>
</dbReference>
<proteinExistence type="inferred from homology"/>
<evidence type="ECO:0000259" key="6">
    <source>
        <dbReference type="Pfam" id="PF01370"/>
    </source>
</evidence>
<keyword evidence="3 5" id="KW-0560">Oxidoreductase</keyword>
<keyword evidence="5" id="KW-0511">Multifunctional enzyme</keyword>
<dbReference type="EC" id="1.1.1.271" evidence="5"/>
<feature type="binding site" evidence="5">
    <location>
        <position position="154"/>
    </location>
    <ligand>
        <name>NADP(+)</name>
        <dbReference type="ChEBI" id="CHEBI:58349"/>
    </ligand>
</feature>
<comment type="function">
    <text evidence="5">Catalyzes the two-step NADP-dependent conversion of GDP-4-dehydro-6-deoxy-D-mannose to GDP-fucose, involving an epimerase and a reductase reaction.</text>
</comment>
<evidence type="ECO:0000256" key="1">
    <source>
        <dbReference type="ARBA" id="ARBA00005959"/>
    </source>
</evidence>
<dbReference type="SUPFAM" id="SSF51735">
    <property type="entry name" value="NAD(P)-binding Rossmann-fold domains"/>
    <property type="match status" value="1"/>
</dbReference>
<dbReference type="Pfam" id="PF01370">
    <property type="entry name" value="Epimerase"/>
    <property type="match status" value="1"/>
</dbReference>
<reference evidence="7 8" key="1">
    <citation type="submission" date="2016-04" db="EMBL/GenBank/DDBJ databases">
        <title>Chloroflexus islandicus sp. nov., a thermophilic filamentous anoxygenic phototrophic bacterium from geyser Strokkur (Iceland).</title>
        <authorList>
            <person name="Gaisin V.A."/>
            <person name="Kalashnikov A.M."/>
            <person name="Sukhacheva M.V."/>
            <person name="Grouzdev D.S."/>
            <person name="Ivanov T.M."/>
            <person name="Kuznetsov B."/>
            <person name="Gorlenko V.M."/>
        </authorList>
    </citation>
    <scope>NUCLEOTIDE SEQUENCE [LARGE SCALE GENOMIC DNA]</scope>
    <source>
        <strain evidence="8">isl-2</strain>
    </source>
</reference>
<feature type="binding site" evidence="5">
    <location>
        <position position="216"/>
    </location>
    <ligand>
        <name>substrate</name>
    </ligand>
</feature>
<dbReference type="Gene3D" id="3.90.25.10">
    <property type="entry name" value="UDP-galactose 4-epimerase, domain 1"/>
    <property type="match status" value="1"/>
</dbReference>
<feature type="site" description="Important for catalytic activity" evidence="5">
    <location>
        <position position="123"/>
    </location>
</feature>
<evidence type="ECO:0000256" key="5">
    <source>
        <dbReference type="HAMAP-Rule" id="MF_00956"/>
    </source>
</evidence>
<comment type="similarity">
    <text evidence="1 5">Belongs to the NAD(P)-dependent epimerase/dehydratase family. Fucose synthase subfamily.</text>
</comment>
<dbReference type="RefSeq" id="WP_066791196.1">
    <property type="nucleotide sequence ID" value="NZ_LWQS01000103.1"/>
</dbReference>
<evidence type="ECO:0000313" key="7">
    <source>
        <dbReference type="EMBL" id="OAN38234.1"/>
    </source>
</evidence>
<dbReference type="GO" id="GO:0016853">
    <property type="term" value="F:isomerase activity"/>
    <property type="evidence" value="ECO:0007669"/>
    <property type="project" value="UniProtKB-KW"/>
</dbReference>
<keyword evidence="2 5" id="KW-0521">NADP</keyword>
<dbReference type="EMBL" id="LWQS01000103">
    <property type="protein sequence ID" value="OAN38234.1"/>
    <property type="molecule type" value="Genomic_DNA"/>
</dbReference>